<dbReference type="GO" id="GO:0016787">
    <property type="term" value="F:hydrolase activity"/>
    <property type="evidence" value="ECO:0007669"/>
    <property type="project" value="UniProtKB-KW"/>
</dbReference>
<dbReference type="InterPro" id="IPR042171">
    <property type="entry name" value="Acyl-CoA_hotdog"/>
</dbReference>
<proteinExistence type="inferred from homology"/>
<keyword evidence="6" id="KW-1185">Reference proteome</keyword>
<dbReference type="EMBL" id="JAGINU010000001">
    <property type="protein sequence ID" value="MBP2369851.1"/>
    <property type="molecule type" value="Genomic_DNA"/>
</dbReference>
<dbReference type="InterPro" id="IPR029069">
    <property type="entry name" value="HotDog_dom_sf"/>
</dbReference>
<comment type="similarity">
    <text evidence="1">Belongs to the C/M/P thioester hydrolase family.</text>
</comment>
<protein>
    <submittedName>
        <fullName evidence="5">Acyl-CoA thioesterase-2</fullName>
        <ecNumber evidence="5">3.1.2.-</ecNumber>
    </submittedName>
</protein>
<evidence type="ECO:0000259" key="3">
    <source>
        <dbReference type="Pfam" id="PF02551"/>
    </source>
</evidence>
<sequence length="286" mass="30545">MGTTLADVLSLDQEDGRTFRGHSPVPSPPRVFGGQLVAQALAAAGRTVPAGRRPHSLHAHFLHPGDTALPLTYEVDDVHDGGALTLRHVVAVQGDRSLFRLVASFGEPRPGPAHELPSPVPRAFEAVPAAEAGLAGAEPSTRRWAAGLRAVIPLDLRFPALPPRDAVVRGERPAPRQRILVRAADPLPDDPLLHACAIAYASDLLLLSTAMLPHGLVMGDPRVHAVSFDHSVWFHAAARADDWLDDEMESEWAGDGRALCHGRLRDAQGRLVATVAQEGALRTARA</sequence>
<feature type="domain" description="Acyl-CoA thioesterase-like N-terminal HotDog" evidence="4">
    <location>
        <begin position="30"/>
        <end position="106"/>
    </location>
</feature>
<accession>A0ABS4W1E7</accession>
<dbReference type="RefSeq" id="WP_210032500.1">
    <property type="nucleotide sequence ID" value="NZ_JAGINU010000001.1"/>
</dbReference>
<reference evidence="5 6" key="1">
    <citation type="submission" date="2021-03" db="EMBL/GenBank/DDBJ databases">
        <title>Sequencing the genomes of 1000 actinobacteria strains.</title>
        <authorList>
            <person name="Klenk H.-P."/>
        </authorList>
    </citation>
    <scope>NUCLEOTIDE SEQUENCE [LARGE SCALE GENOMIC DNA]</scope>
    <source>
        <strain evidence="5 6">DSM 45256</strain>
    </source>
</reference>
<evidence type="ECO:0000313" key="5">
    <source>
        <dbReference type="EMBL" id="MBP2369851.1"/>
    </source>
</evidence>
<name>A0ABS4W1E7_9PSEU</name>
<dbReference type="InterPro" id="IPR003703">
    <property type="entry name" value="Acyl_CoA_thio"/>
</dbReference>
<organism evidence="5 6">
    <name type="scientific">Pseudonocardia parietis</name>
    <dbReference type="NCBI Taxonomy" id="570936"/>
    <lineage>
        <taxon>Bacteria</taxon>
        <taxon>Bacillati</taxon>
        <taxon>Actinomycetota</taxon>
        <taxon>Actinomycetes</taxon>
        <taxon>Pseudonocardiales</taxon>
        <taxon>Pseudonocardiaceae</taxon>
        <taxon>Pseudonocardia</taxon>
    </lineage>
</organism>
<dbReference type="InterPro" id="IPR025652">
    <property type="entry name" value="TesB_C"/>
</dbReference>
<dbReference type="SUPFAM" id="SSF54637">
    <property type="entry name" value="Thioesterase/thiol ester dehydrase-isomerase"/>
    <property type="match status" value="2"/>
</dbReference>
<keyword evidence="2 5" id="KW-0378">Hydrolase</keyword>
<comment type="caution">
    <text evidence="5">The sequence shown here is derived from an EMBL/GenBank/DDBJ whole genome shotgun (WGS) entry which is preliminary data.</text>
</comment>
<dbReference type="Gene3D" id="2.40.160.210">
    <property type="entry name" value="Acyl-CoA thioesterase, double hotdog domain"/>
    <property type="match status" value="1"/>
</dbReference>
<evidence type="ECO:0000313" key="6">
    <source>
        <dbReference type="Proteomes" id="UP001519295"/>
    </source>
</evidence>
<dbReference type="Pfam" id="PF02551">
    <property type="entry name" value="Acyl_CoA_thio"/>
    <property type="match status" value="1"/>
</dbReference>
<dbReference type="Proteomes" id="UP001519295">
    <property type="component" value="Unassembled WGS sequence"/>
</dbReference>
<dbReference type="Pfam" id="PF13622">
    <property type="entry name" value="4HBT_3"/>
    <property type="match status" value="1"/>
</dbReference>
<dbReference type="CDD" id="cd03445">
    <property type="entry name" value="Thioesterase_II_repeat2"/>
    <property type="match status" value="1"/>
</dbReference>
<dbReference type="EC" id="3.1.2.-" evidence="5"/>
<dbReference type="CDD" id="cd03444">
    <property type="entry name" value="Thioesterase_II_repeat1"/>
    <property type="match status" value="1"/>
</dbReference>
<feature type="domain" description="Acyl-CoA thioesterase 2 C-terminal" evidence="3">
    <location>
        <begin position="166"/>
        <end position="279"/>
    </location>
</feature>
<evidence type="ECO:0000256" key="2">
    <source>
        <dbReference type="ARBA" id="ARBA00022801"/>
    </source>
</evidence>
<gene>
    <name evidence="5" type="ORF">JOF36_005547</name>
</gene>
<evidence type="ECO:0000259" key="4">
    <source>
        <dbReference type="Pfam" id="PF13622"/>
    </source>
</evidence>
<dbReference type="InterPro" id="IPR049449">
    <property type="entry name" value="TesB_ACOT8-like_N"/>
</dbReference>
<dbReference type="PANTHER" id="PTHR11066">
    <property type="entry name" value="ACYL-COA THIOESTERASE"/>
    <property type="match status" value="1"/>
</dbReference>
<evidence type="ECO:0000256" key="1">
    <source>
        <dbReference type="ARBA" id="ARBA00006538"/>
    </source>
</evidence>
<dbReference type="PANTHER" id="PTHR11066:SF34">
    <property type="entry name" value="ACYL-COENZYME A THIOESTERASE 8"/>
    <property type="match status" value="1"/>
</dbReference>